<dbReference type="EC" id="2.8.2.-" evidence="3"/>
<dbReference type="Pfam" id="PF00685">
    <property type="entry name" value="Sulfotransfer_1"/>
    <property type="match status" value="1"/>
</dbReference>
<evidence type="ECO:0000313" key="6">
    <source>
        <dbReference type="Proteomes" id="UP000298416"/>
    </source>
</evidence>
<evidence type="ECO:0000256" key="1">
    <source>
        <dbReference type="ARBA" id="ARBA00005771"/>
    </source>
</evidence>
<keyword evidence="2 3" id="KW-0808">Transferase</keyword>
<reference evidence="5" key="1">
    <citation type="submission" date="2018-01" db="EMBL/GenBank/DDBJ databases">
        <authorList>
            <person name="Mao J.F."/>
        </authorList>
    </citation>
    <scope>NUCLEOTIDE SEQUENCE</scope>
    <source>
        <strain evidence="5">Huo1</strain>
        <tissue evidence="5">Leaf</tissue>
    </source>
</reference>
<evidence type="ECO:0000256" key="2">
    <source>
        <dbReference type="ARBA" id="ARBA00022679"/>
    </source>
</evidence>
<comment type="similarity">
    <text evidence="1 3">Belongs to the sulfotransferase 1 family.</text>
</comment>
<dbReference type="AlphaFoldDB" id="A0A8X8ZBD9"/>
<dbReference type="InterPro" id="IPR000863">
    <property type="entry name" value="Sulfotransferase_dom"/>
</dbReference>
<protein>
    <recommendedName>
        <fullName evidence="3">Sulfotransferase</fullName>
        <ecNumber evidence="3">2.8.2.-</ecNumber>
    </recommendedName>
</protein>
<dbReference type="OrthoDB" id="205623at2759"/>
<name>A0A8X8ZBD9_SALSN</name>
<dbReference type="Proteomes" id="UP000298416">
    <property type="component" value="Unassembled WGS sequence"/>
</dbReference>
<dbReference type="Gene3D" id="3.40.50.300">
    <property type="entry name" value="P-loop containing nucleotide triphosphate hydrolases"/>
    <property type="match status" value="1"/>
</dbReference>
<gene>
    <name evidence="5" type="ORF">SASPL_140470</name>
</gene>
<dbReference type="SUPFAM" id="SSF52540">
    <property type="entry name" value="P-loop containing nucleoside triphosphate hydrolases"/>
    <property type="match status" value="1"/>
</dbReference>
<evidence type="ECO:0000313" key="5">
    <source>
        <dbReference type="EMBL" id="KAG6398997.1"/>
    </source>
</evidence>
<reference evidence="5" key="2">
    <citation type="submission" date="2020-08" db="EMBL/GenBank/DDBJ databases">
        <title>Plant Genome Project.</title>
        <authorList>
            <person name="Zhang R.-G."/>
        </authorList>
    </citation>
    <scope>NUCLEOTIDE SEQUENCE</scope>
    <source>
        <strain evidence="5">Huo1</strain>
        <tissue evidence="5">Leaf</tissue>
    </source>
</reference>
<feature type="domain" description="Sulfotransferase" evidence="4">
    <location>
        <begin position="62"/>
        <end position="321"/>
    </location>
</feature>
<evidence type="ECO:0000259" key="4">
    <source>
        <dbReference type="Pfam" id="PF00685"/>
    </source>
</evidence>
<dbReference type="PANTHER" id="PTHR11783">
    <property type="entry name" value="SULFOTRANSFERASE SULT"/>
    <property type="match status" value="1"/>
</dbReference>
<evidence type="ECO:0000256" key="3">
    <source>
        <dbReference type="RuleBase" id="RU361155"/>
    </source>
</evidence>
<proteinExistence type="inferred from homology"/>
<dbReference type="GO" id="GO:0008146">
    <property type="term" value="F:sulfotransferase activity"/>
    <property type="evidence" value="ECO:0007669"/>
    <property type="project" value="InterPro"/>
</dbReference>
<dbReference type="EMBL" id="PNBA02000015">
    <property type="protein sequence ID" value="KAG6398997.1"/>
    <property type="molecule type" value="Genomic_DNA"/>
</dbReference>
<dbReference type="InterPro" id="IPR027417">
    <property type="entry name" value="P-loop_NTPase"/>
</dbReference>
<comment type="caution">
    <text evidence="5">The sequence shown here is derived from an EMBL/GenBank/DDBJ whole genome shotgun (WGS) entry which is preliminary data.</text>
</comment>
<accession>A0A8X8ZBD9</accession>
<organism evidence="5">
    <name type="scientific">Salvia splendens</name>
    <name type="common">Scarlet sage</name>
    <dbReference type="NCBI Taxonomy" id="180675"/>
    <lineage>
        <taxon>Eukaryota</taxon>
        <taxon>Viridiplantae</taxon>
        <taxon>Streptophyta</taxon>
        <taxon>Embryophyta</taxon>
        <taxon>Tracheophyta</taxon>
        <taxon>Spermatophyta</taxon>
        <taxon>Magnoliopsida</taxon>
        <taxon>eudicotyledons</taxon>
        <taxon>Gunneridae</taxon>
        <taxon>Pentapetalae</taxon>
        <taxon>asterids</taxon>
        <taxon>lamiids</taxon>
        <taxon>Lamiales</taxon>
        <taxon>Lamiaceae</taxon>
        <taxon>Nepetoideae</taxon>
        <taxon>Mentheae</taxon>
        <taxon>Salviinae</taxon>
        <taxon>Salvia</taxon>
        <taxon>Salvia subgen. Calosphace</taxon>
        <taxon>core Calosphace</taxon>
    </lineage>
</organism>
<sequence>MPSSKLFDGQELLSQECQDFISSLPKEKSITLQPLYQYQGFWHNDRCLLALISTQKHFEAQDSDVFVVSNPKCGTTWLKSLTFALLYRKQHPVTAQNHPLLSSNAHDLVPYIDMNLFYDNKIPDMESFPSPRLLATHMPYVSLPDSIKNSSKCKLVYVSRDPKDAFVSLWHHGCNAGLHDLNSSMEEAFEDYCKGISFYGPIWDHVLQYWNQSLLNPQTTLFLKYEDMKAHPALHLRRLADFLGCPFSAEEEESGVVDQILNLCSFDHLIGLQVNKTGVSKWGVDNNVFFRRGQVGDAKNYLSEEMIKKIDGITRDRFSGSGLLS</sequence>
<keyword evidence="6" id="KW-1185">Reference proteome</keyword>